<protein>
    <submittedName>
        <fullName evidence="1">Uncharacterized protein</fullName>
    </submittedName>
</protein>
<dbReference type="AlphaFoldDB" id="A0A0B6YSB0"/>
<proteinExistence type="predicted"/>
<dbReference type="EMBL" id="HACG01012132">
    <property type="protein sequence ID" value="CEK58997.1"/>
    <property type="molecule type" value="Transcribed_RNA"/>
</dbReference>
<evidence type="ECO:0000313" key="1">
    <source>
        <dbReference type="EMBL" id="CEK58997.1"/>
    </source>
</evidence>
<organism evidence="1">
    <name type="scientific">Arion vulgaris</name>
    <dbReference type="NCBI Taxonomy" id="1028688"/>
    <lineage>
        <taxon>Eukaryota</taxon>
        <taxon>Metazoa</taxon>
        <taxon>Spiralia</taxon>
        <taxon>Lophotrochozoa</taxon>
        <taxon>Mollusca</taxon>
        <taxon>Gastropoda</taxon>
        <taxon>Heterobranchia</taxon>
        <taxon>Euthyneura</taxon>
        <taxon>Panpulmonata</taxon>
        <taxon>Eupulmonata</taxon>
        <taxon>Stylommatophora</taxon>
        <taxon>Helicina</taxon>
        <taxon>Arionoidea</taxon>
        <taxon>Arionidae</taxon>
        <taxon>Arion</taxon>
    </lineage>
</organism>
<reference evidence="1" key="1">
    <citation type="submission" date="2014-12" db="EMBL/GenBank/DDBJ databases">
        <title>Insight into the proteome of Arion vulgaris.</title>
        <authorList>
            <person name="Aradska J."/>
            <person name="Bulat T."/>
            <person name="Smidak R."/>
            <person name="Sarate P."/>
            <person name="Gangsoo J."/>
            <person name="Sialana F."/>
            <person name="Bilban M."/>
            <person name="Lubec G."/>
        </authorList>
    </citation>
    <scope>NUCLEOTIDE SEQUENCE</scope>
    <source>
        <tissue evidence="1">Skin</tissue>
    </source>
</reference>
<sequence>GDLPHSWAVEDNQIPCYNYQHAKFEQLKGHDFNAHHKFRDKLSRRSILALQPEEETTICSEHHSQQAPTVD</sequence>
<feature type="non-terminal residue" evidence="1">
    <location>
        <position position="1"/>
    </location>
</feature>
<gene>
    <name evidence="1" type="primary">ORF34845</name>
</gene>
<name>A0A0B6YSB0_9EUPU</name>
<feature type="non-terminal residue" evidence="1">
    <location>
        <position position="71"/>
    </location>
</feature>
<accession>A0A0B6YSB0</accession>